<dbReference type="PRINTS" id="PR00038">
    <property type="entry name" value="HTHLUXR"/>
</dbReference>
<reference evidence="6 7" key="1">
    <citation type="submission" date="2020-05" db="EMBL/GenBank/DDBJ databases">
        <title>Complete genome sequence of Gemmatimonas greenlandica TET16.</title>
        <authorList>
            <person name="Zeng Y."/>
        </authorList>
    </citation>
    <scope>NUCLEOTIDE SEQUENCE [LARGE SCALE GENOMIC DNA]</scope>
    <source>
        <strain evidence="6 7">TET16</strain>
    </source>
</reference>
<dbReference type="EMBL" id="CP053085">
    <property type="protein sequence ID" value="QJR37486.1"/>
    <property type="molecule type" value="Genomic_DNA"/>
</dbReference>
<name>A0A6M4IVE7_9BACT</name>
<dbReference type="AlphaFoldDB" id="A0A6M4IVE7"/>
<dbReference type="PANTHER" id="PTHR43214">
    <property type="entry name" value="TWO-COMPONENT RESPONSE REGULATOR"/>
    <property type="match status" value="1"/>
</dbReference>
<dbReference type="SMART" id="SM00448">
    <property type="entry name" value="REC"/>
    <property type="match status" value="1"/>
</dbReference>
<dbReference type="SUPFAM" id="SSF52172">
    <property type="entry name" value="CheY-like"/>
    <property type="match status" value="1"/>
</dbReference>
<dbReference type="PROSITE" id="PS00622">
    <property type="entry name" value="HTH_LUXR_1"/>
    <property type="match status" value="1"/>
</dbReference>
<feature type="domain" description="Response regulatory" evidence="5">
    <location>
        <begin position="8"/>
        <end position="124"/>
    </location>
</feature>
<dbReference type="SMART" id="SM00421">
    <property type="entry name" value="HTH_LUXR"/>
    <property type="match status" value="1"/>
</dbReference>
<organism evidence="6 7">
    <name type="scientific">Gemmatimonas groenlandica</name>
    <dbReference type="NCBI Taxonomy" id="2732249"/>
    <lineage>
        <taxon>Bacteria</taxon>
        <taxon>Pseudomonadati</taxon>
        <taxon>Gemmatimonadota</taxon>
        <taxon>Gemmatimonadia</taxon>
        <taxon>Gemmatimonadales</taxon>
        <taxon>Gemmatimonadaceae</taxon>
        <taxon>Gemmatimonas</taxon>
    </lineage>
</organism>
<accession>A0A6M4IVE7</accession>
<feature type="modified residue" description="4-aspartylphosphate" evidence="3">
    <location>
        <position position="59"/>
    </location>
</feature>
<dbReference type="InterPro" id="IPR001789">
    <property type="entry name" value="Sig_transdc_resp-reg_receiver"/>
</dbReference>
<dbReference type="PROSITE" id="PS50110">
    <property type="entry name" value="RESPONSE_REGULATORY"/>
    <property type="match status" value="1"/>
</dbReference>
<evidence type="ECO:0000313" key="6">
    <source>
        <dbReference type="EMBL" id="QJR37486.1"/>
    </source>
</evidence>
<gene>
    <name evidence="6" type="ORF">HKW67_19195</name>
</gene>
<keyword evidence="1 3" id="KW-0597">Phosphoprotein</keyword>
<keyword evidence="2" id="KW-0238">DNA-binding</keyword>
<dbReference type="InterPro" id="IPR039420">
    <property type="entry name" value="WalR-like"/>
</dbReference>
<dbReference type="PANTHER" id="PTHR43214:SF43">
    <property type="entry name" value="TWO-COMPONENT RESPONSE REGULATOR"/>
    <property type="match status" value="1"/>
</dbReference>
<dbReference type="SUPFAM" id="SSF46894">
    <property type="entry name" value="C-terminal effector domain of the bipartite response regulators"/>
    <property type="match status" value="1"/>
</dbReference>
<dbReference type="InterPro" id="IPR000792">
    <property type="entry name" value="Tscrpt_reg_LuxR_C"/>
</dbReference>
<dbReference type="KEGG" id="ggr:HKW67_19195"/>
<evidence type="ECO:0000256" key="2">
    <source>
        <dbReference type="ARBA" id="ARBA00023125"/>
    </source>
</evidence>
<dbReference type="Proteomes" id="UP000500938">
    <property type="component" value="Chromosome"/>
</dbReference>
<keyword evidence="7" id="KW-1185">Reference proteome</keyword>
<dbReference type="GO" id="GO:0000160">
    <property type="term" value="P:phosphorelay signal transduction system"/>
    <property type="evidence" value="ECO:0007669"/>
    <property type="project" value="InterPro"/>
</dbReference>
<protein>
    <submittedName>
        <fullName evidence="6">Response regulator transcription factor</fullName>
    </submittedName>
</protein>
<dbReference type="GO" id="GO:0003677">
    <property type="term" value="F:DNA binding"/>
    <property type="evidence" value="ECO:0007669"/>
    <property type="project" value="UniProtKB-KW"/>
</dbReference>
<sequence length="210" mass="23122">MATSDVISLLVIDDHPLIRAGLAAVIAGQPDLRLLDEAGDGAAAIELYRTHRPDIVLMDLRMPGMDGLTAIKRIRAEFPNARIIALSSYDGDEDIHRALAAGASGYLLKDMLRRDLLQIIRQVHNGYRGIPPAVARKLAEHIPRQELTPRELEVLAMLARGRSNPQIATALGRAESTMKVHVRSILRKLGTDDRTEAVMIAVRRGILHLE</sequence>
<feature type="domain" description="HTH luxR-type" evidence="4">
    <location>
        <begin position="140"/>
        <end position="205"/>
    </location>
</feature>
<evidence type="ECO:0000259" key="5">
    <source>
        <dbReference type="PROSITE" id="PS50110"/>
    </source>
</evidence>
<dbReference type="CDD" id="cd17535">
    <property type="entry name" value="REC_NarL-like"/>
    <property type="match status" value="1"/>
</dbReference>
<dbReference type="CDD" id="cd06170">
    <property type="entry name" value="LuxR_C_like"/>
    <property type="match status" value="1"/>
</dbReference>
<dbReference type="InterPro" id="IPR058245">
    <property type="entry name" value="NreC/VraR/RcsB-like_REC"/>
</dbReference>
<evidence type="ECO:0000256" key="1">
    <source>
        <dbReference type="ARBA" id="ARBA00022553"/>
    </source>
</evidence>
<dbReference type="GO" id="GO:0006355">
    <property type="term" value="P:regulation of DNA-templated transcription"/>
    <property type="evidence" value="ECO:0007669"/>
    <property type="project" value="InterPro"/>
</dbReference>
<evidence type="ECO:0000313" key="7">
    <source>
        <dbReference type="Proteomes" id="UP000500938"/>
    </source>
</evidence>
<proteinExistence type="predicted"/>
<evidence type="ECO:0000256" key="3">
    <source>
        <dbReference type="PROSITE-ProRule" id="PRU00169"/>
    </source>
</evidence>
<dbReference type="InterPro" id="IPR011006">
    <property type="entry name" value="CheY-like_superfamily"/>
</dbReference>
<dbReference type="RefSeq" id="WP_171226921.1">
    <property type="nucleotide sequence ID" value="NZ_CP053085.1"/>
</dbReference>
<dbReference type="Pfam" id="PF00072">
    <property type="entry name" value="Response_reg"/>
    <property type="match status" value="1"/>
</dbReference>
<dbReference type="Pfam" id="PF00196">
    <property type="entry name" value="GerE"/>
    <property type="match status" value="1"/>
</dbReference>
<evidence type="ECO:0000259" key="4">
    <source>
        <dbReference type="PROSITE" id="PS50043"/>
    </source>
</evidence>
<dbReference type="Gene3D" id="3.40.50.2300">
    <property type="match status" value="1"/>
</dbReference>
<dbReference type="PROSITE" id="PS50043">
    <property type="entry name" value="HTH_LUXR_2"/>
    <property type="match status" value="1"/>
</dbReference>
<dbReference type="InterPro" id="IPR016032">
    <property type="entry name" value="Sig_transdc_resp-reg_C-effctor"/>
</dbReference>